<name>A0A226ESL2_FOLCA</name>
<evidence type="ECO:0000259" key="8">
    <source>
        <dbReference type="PROSITE" id="PS52027"/>
    </source>
</evidence>
<dbReference type="PANTHER" id="PTHR14649:SF1">
    <property type="entry name" value="ZINC FINGER C2HC DOMAIN-CONTAINING PROTEIN 1C"/>
    <property type="match status" value="1"/>
</dbReference>
<feature type="region of interest" description="Disordered" evidence="7">
    <location>
        <begin position="401"/>
        <end position="425"/>
    </location>
</feature>
<keyword evidence="5" id="KW-0175">Coiled coil</keyword>
<evidence type="ECO:0000313" key="10">
    <source>
        <dbReference type="Proteomes" id="UP000198287"/>
    </source>
</evidence>
<dbReference type="OrthoDB" id="10255185at2759"/>
<dbReference type="InterPro" id="IPR049899">
    <property type="entry name" value="Znf_C2HC_C3H"/>
</dbReference>
<feature type="region of interest" description="Disordered" evidence="7">
    <location>
        <begin position="1"/>
        <end position="34"/>
    </location>
</feature>
<feature type="compositionally biased region" description="Pro residues" evidence="7">
    <location>
        <begin position="291"/>
        <end position="309"/>
    </location>
</feature>
<sequence length="454" mass="48762">MSGRLPVSNGGNAQSQNGGAKISRMQAMQAQFQQKQMAEKETKLLAMLDNQQQRLIQHTNGVLNKYNNNQQNVNPPPLPPGKVRQMFEERRKGGFSASSVTTPKGIDKSNPLDPIVAPPPKTKPSATLSNKPAAMATNPMRKLAPSPMPVVLPSTISRPSNLGSSKKPTPPPPATSATHSSSPSPKQLTPTTSLPPSRGSGGLLPLGSSRSSSGSSTSTTRSSPTSGYPPVSNTTKYSDYASELDRREASLSNKLRGIEISAGEKKVTTTKNTSNSVRTTPSPAPVVGRPSPKPKSSPAPRPKGSPPPGMNECKVCGRFFAPDRIAKHESICKKVTTRKRKVFDPTKMRMQGTEAEPYIRIVSAKPKIAPKAAAAQGKKKVDWRKKHEDFIATIRAAKEYQAHVSKGGNPNDLPPPPPSDTSDYIKCPHCARSFSEAAAERHIPKCKNIKSNKR</sequence>
<dbReference type="AlphaFoldDB" id="A0A226ESL2"/>
<comment type="similarity">
    <text evidence="1">Belongs to the ZC2HC1 family.</text>
</comment>
<comment type="caution">
    <text evidence="9">The sequence shown here is derived from an EMBL/GenBank/DDBJ whole genome shotgun (WGS) entry which is preliminary data.</text>
</comment>
<evidence type="ECO:0000256" key="6">
    <source>
        <dbReference type="PROSITE-ProRule" id="PRU01371"/>
    </source>
</evidence>
<dbReference type="GO" id="GO:0008270">
    <property type="term" value="F:zinc ion binding"/>
    <property type="evidence" value="ECO:0007669"/>
    <property type="project" value="UniProtKB-KW"/>
</dbReference>
<evidence type="ECO:0000256" key="4">
    <source>
        <dbReference type="ARBA" id="ARBA00022833"/>
    </source>
</evidence>
<feature type="compositionally biased region" description="Low complexity" evidence="7">
    <location>
        <begin position="8"/>
        <end position="34"/>
    </location>
</feature>
<feature type="compositionally biased region" description="Low complexity" evidence="7">
    <location>
        <begin position="269"/>
        <end position="290"/>
    </location>
</feature>
<protein>
    <submittedName>
        <fullName evidence="9">Zinc finger C2HC domain-containing protein 1C</fullName>
    </submittedName>
</protein>
<evidence type="ECO:0000256" key="1">
    <source>
        <dbReference type="ARBA" id="ARBA00010843"/>
    </source>
</evidence>
<evidence type="ECO:0000256" key="2">
    <source>
        <dbReference type="ARBA" id="ARBA00022723"/>
    </source>
</evidence>
<organism evidence="9 10">
    <name type="scientific">Folsomia candida</name>
    <name type="common">Springtail</name>
    <dbReference type="NCBI Taxonomy" id="158441"/>
    <lineage>
        <taxon>Eukaryota</taxon>
        <taxon>Metazoa</taxon>
        <taxon>Ecdysozoa</taxon>
        <taxon>Arthropoda</taxon>
        <taxon>Hexapoda</taxon>
        <taxon>Collembola</taxon>
        <taxon>Entomobryomorpha</taxon>
        <taxon>Isotomoidea</taxon>
        <taxon>Isotomidae</taxon>
        <taxon>Proisotominae</taxon>
        <taxon>Folsomia</taxon>
    </lineage>
</organism>
<dbReference type="EMBL" id="LNIX01000002">
    <property type="protein sequence ID" value="OXA60064.1"/>
    <property type="molecule type" value="Genomic_DNA"/>
</dbReference>
<feature type="domain" description="C2HC/C3H-type" evidence="8">
    <location>
        <begin position="309"/>
        <end position="338"/>
    </location>
</feature>
<feature type="compositionally biased region" description="Polar residues" evidence="7">
    <location>
        <begin position="154"/>
        <end position="163"/>
    </location>
</feature>
<dbReference type="InterPro" id="IPR026104">
    <property type="entry name" value="ZNF_C2HC_dom_1C"/>
</dbReference>
<dbReference type="Gene3D" id="3.30.160.60">
    <property type="entry name" value="Classic Zinc Finger"/>
    <property type="match status" value="1"/>
</dbReference>
<accession>A0A226ESL2</accession>
<feature type="region of interest" description="Disordered" evidence="7">
    <location>
        <begin position="88"/>
        <end position="311"/>
    </location>
</feature>
<gene>
    <name evidence="9" type="ORF">Fcan01_05085</name>
</gene>
<keyword evidence="4" id="KW-0862">Zinc</keyword>
<evidence type="ECO:0000256" key="3">
    <source>
        <dbReference type="ARBA" id="ARBA00022771"/>
    </source>
</evidence>
<dbReference type="Pfam" id="PF13913">
    <property type="entry name" value="zf-C2HC_2"/>
    <property type="match status" value="2"/>
</dbReference>
<feature type="domain" description="C2HC/C3H-type" evidence="8">
    <location>
        <begin position="423"/>
        <end position="452"/>
    </location>
</feature>
<dbReference type="PROSITE" id="PS52027">
    <property type="entry name" value="ZF_C2HC_C3H"/>
    <property type="match status" value="2"/>
</dbReference>
<feature type="compositionally biased region" description="Low complexity" evidence="7">
    <location>
        <begin position="175"/>
        <end position="198"/>
    </location>
</feature>
<feature type="compositionally biased region" description="Low complexity" evidence="7">
    <location>
        <begin position="205"/>
        <end position="226"/>
    </location>
</feature>
<evidence type="ECO:0000313" key="9">
    <source>
        <dbReference type="EMBL" id="OXA60064.1"/>
    </source>
</evidence>
<reference evidence="9 10" key="1">
    <citation type="submission" date="2015-12" db="EMBL/GenBank/DDBJ databases">
        <title>The genome of Folsomia candida.</title>
        <authorList>
            <person name="Faddeeva A."/>
            <person name="Derks M.F."/>
            <person name="Anvar Y."/>
            <person name="Smit S."/>
            <person name="Van Straalen N."/>
            <person name="Roelofs D."/>
        </authorList>
    </citation>
    <scope>NUCLEOTIDE SEQUENCE [LARGE SCALE GENOMIC DNA]</scope>
    <source>
        <strain evidence="9 10">VU population</strain>
        <tissue evidence="9">Whole body</tissue>
    </source>
</reference>
<keyword evidence="3 6" id="KW-0863">Zinc-finger</keyword>
<evidence type="ECO:0000256" key="7">
    <source>
        <dbReference type="SAM" id="MobiDB-lite"/>
    </source>
</evidence>
<evidence type="ECO:0000256" key="5">
    <source>
        <dbReference type="ARBA" id="ARBA00023054"/>
    </source>
</evidence>
<dbReference type="OMA" id="APMRFQQ"/>
<dbReference type="Proteomes" id="UP000198287">
    <property type="component" value="Unassembled WGS sequence"/>
</dbReference>
<dbReference type="PANTHER" id="PTHR14649">
    <property type="entry name" value="ZINC FINGER C2HC DOMAIN-CONTAINING PROTEIN 1C"/>
    <property type="match status" value="1"/>
</dbReference>
<proteinExistence type="inferred from homology"/>
<keyword evidence="10" id="KW-1185">Reference proteome</keyword>
<keyword evidence="2" id="KW-0479">Metal-binding</keyword>